<evidence type="ECO:0000313" key="7">
    <source>
        <dbReference type="Proteomes" id="UP000233332"/>
    </source>
</evidence>
<dbReference type="PANTHER" id="PTHR30126:SF22">
    <property type="entry name" value="HTH-TYPE TRANSCRIPTIONAL REGULATOR YHAJ-RELATED"/>
    <property type="match status" value="1"/>
</dbReference>
<dbReference type="GO" id="GO:0003700">
    <property type="term" value="F:DNA-binding transcription factor activity"/>
    <property type="evidence" value="ECO:0007669"/>
    <property type="project" value="InterPro"/>
</dbReference>
<keyword evidence="7" id="KW-1185">Reference proteome</keyword>
<dbReference type="EMBL" id="NXGX01000006">
    <property type="protein sequence ID" value="PKR57519.1"/>
    <property type="molecule type" value="Genomic_DNA"/>
</dbReference>
<evidence type="ECO:0000256" key="1">
    <source>
        <dbReference type="ARBA" id="ARBA00009437"/>
    </source>
</evidence>
<dbReference type="PRINTS" id="PR00039">
    <property type="entry name" value="HTHLYSR"/>
</dbReference>
<evidence type="ECO:0000256" key="4">
    <source>
        <dbReference type="ARBA" id="ARBA00023163"/>
    </source>
</evidence>
<name>A0A2N3L3V4_9PROT</name>
<reference evidence="6 7" key="1">
    <citation type="submission" date="2017-09" db="EMBL/GenBank/DDBJ databases">
        <title>Biodiversity and function of Thalassospira species in the particle-attached aromatic-hydrocarbon-degrading consortia from the surface seawater of the China South Sea.</title>
        <authorList>
            <person name="Dong C."/>
            <person name="Lai Q."/>
            <person name="Shao Z."/>
        </authorList>
    </citation>
    <scope>NUCLEOTIDE SEQUENCE [LARGE SCALE GENOMIC DNA]</scope>
    <source>
        <strain evidence="6 7">139Z-12</strain>
    </source>
</reference>
<dbReference type="PROSITE" id="PS50931">
    <property type="entry name" value="HTH_LYSR"/>
    <property type="match status" value="1"/>
</dbReference>
<dbReference type="AlphaFoldDB" id="A0A2N3L3V4"/>
<evidence type="ECO:0000259" key="5">
    <source>
        <dbReference type="PROSITE" id="PS50931"/>
    </source>
</evidence>
<dbReference type="Pfam" id="PF03466">
    <property type="entry name" value="LysR_substrate"/>
    <property type="match status" value="1"/>
</dbReference>
<dbReference type="InterPro" id="IPR036390">
    <property type="entry name" value="WH_DNA-bd_sf"/>
</dbReference>
<dbReference type="GO" id="GO:0000976">
    <property type="term" value="F:transcription cis-regulatory region binding"/>
    <property type="evidence" value="ECO:0007669"/>
    <property type="project" value="TreeGrafter"/>
</dbReference>
<accession>A0A2N3L3V4</accession>
<keyword evidence="4" id="KW-0804">Transcription</keyword>
<evidence type="ECO:0000313" key="6">
    <source>
        <dbReference type="EMBL" id="PKR57519.1"/>
    </source>
</evidence>
<dbReference type="InterPro" id="IPR036388">
    <property type="entry name" value="WH-like_DNA-bd_sf"/>
</dbReference>
<proteinExistence type="inferred from homology"/>
<keyword evidence="2" id="KW-0805">Transcription regulation</keyword>
<keyword evidence="3" id="KW-0238">DNA-binding</keyword>
<evidence type="ECO:0000256" key="2">
    <source>
        <dbReference type="ARBA" id="ARBA00023015"/>
    </source>
</evidence>
<dbReference type="SUPFAM" id="SSF46785">
    <property type="entry name" value="Winged helix' DNA-binding domain"/>
    <property type="match status" value="1"/>
</dbReference>
<comment type="similarity">
    <text evidence="1">Belongs to the LysR transcriptional regulatory family.</text>
</comment>
<dbReference type="Pfam" id="PF00126">
    <property type="entry name" value="HTH_1"/>
    <property type="match status" value="1"/>
</dbReference>
<dbReference type="SUPFAM" id="SSF53850">
    <property type="entry name" value="Periplasmic binding protein-like II"/>
    <property type="match status" value="1"/>
</dbReference>
<feature type="domain" description="HTH lysR-type" evidence="5">
    <location>
        <begin position="1"/>
        <end position="58"/>
    </location>
</feature>
<comment type="caution">
    <text evidence="6">The sequence shown here is derived from an EMBL/GenBank/DDBJ whole genome shotgun (WGS) entry which is preliminary data.</text>
</comment>
<dbReference type="Proteomes" id="UP000233332">
    <property type="component" value="Unassembled WGS sequence"/>
</dbReference>
<dbReference type="Gene3D" id="3.40.190.290">
    <property type="match status" value="1"/>
</dbReference>
<dbReference type="Gene3D" id="1.10.10.10">
    <property type="entry name" value="Winged helix-like DNA-binding domain superfamily/Winged helix DNA-binding domain"/>
    <property type="match status" value="1"/>
</dbReference>
<protein>
    <submittedName>
        <fullName evidence="6">LysR family transcriptional regulator</fullName>
    </submittedName>
</protein>
<organism evidence="6 7">
    <name type="scientific">Thalassospira lohafexi</name>
    <dbReference type="NCBI Taxonomy" id="744227"/>
    <lineage>
        <taxon>Bacteria</taxon>
        <taxon>Pseudomonadati</taxon>
        <taxon>Pseudomonadota</taxon>
        <taxon>Alphaproteobacteria</taxon>
        <taxon>Rhodospirillales</taxon>
        <taxon>Thalassospiraceae</taxon>
        <taxon>Thalassospira</taxon>
    </lineage>
</organism>
<sequence length="295" mass="32637">MNLEQLIAVDAVVSTGTFRGAADRLNKAQSAISHQVRKLEDELGFAIFSREDYRPRLSSEGEVFLREATRVLDQFRKLQATAQELRSTQEPLVRITLTATISLEPILKVLGQIGDKFPNTHIAVATEMMGGPLARLMKGDADLIVAGLEGVEIDHVETTPVGSVVIRPVAHRSFAVAQRSGMRSRMEMQSYVQVIVSGTGGPDYDQTRDVLAGGRRWTVSDFATKKSIIMNGHGWGGLPEHMITDELKSGELVVLNIEGFRPRHTEVFAIRRRDQTMGRVMGEIWRTLQMQAGAT</sequence>
<dbReference type="InterPro" id="IPR005119">
    <property type="entry name" value="LysR_subst-bd"/>
</dbReference>
<dbReference type="RefSeq" id="WP_101303838.1">
    <property type="nucleotide sequence ID" value="NZ_NXGX01000006.1"/>
</dbReference>
<evidence type="ECO:0000256" key="3">
    <source>
        <dbReference type="ARBA" id="ARBA00023125"/>
    </source>
</evidence>
<gene>
    <name evidence="6" type="ORF">COO92_16395</name>
</gene>
<dbReference type="PANTHER" id="PTHR30126">
    <property type="entry name" value="HTH-TYPE TRANSCRIPTIONAL REGULATOR"/>
    <property type="match status" value="1"/>
</dbReference>
<dbReference type="InterPro" id="IPR000847">
    <property type="entry name" value="LysR_HTH_N"/>
</dbReference>